<dbReference type="EMBL" id="JAJJMO010000001">
    <property type="protein sequence ID" value="MCC9073279.1"/>
    <property type="molecule type" value="Genomic_DNA"/>
</dbReference>
<reference evidence="1" key="1">
    <citation type="submission" date="2021-11" db="EMBL/GenBank/DDBJ databases">
        <title>Description of novel Flavobacterium species.</title>
        <authorList>
            <person name="Saticioglu I.B."/>
            <person name="Ay H."/>
            <person name="Altun S."/>
            <person name="Duman M."/>
        </authorList>
    </citation>
    <scope>NUCLEOTIDE SEQUENCE</scope>
    <source>
        <strain evidence="1">F-65</strain>
    </source>
</reference>
<proteinExistence type="predicted"/>
<evidence type="ECO:0008006" key="3">
    <source>
        <dbReference type="Google" id="ProtNLM"/>
    </source>
</evidence>
<dbReference type="RefSeq" id="WP_229990216.1">
    <property type="nucleotide sequence ID" value="NZ_JAJJMO010000001.1"/>
</dbReference>
<keyword evidence="2" id="KW-1185">Reference proteome</keyword>
<protein>
    <recommendedName>
        <fullName evidence="3">Apea-like HEPN domain-containing protein</fullName>
    </recommendedName>
</protein>
<name>A0ABS8MWX5_9FLAO</name>
<comment type="caution">
    <text evidence="1">The sequence shown here is derived from an EMBL/GenBank/DDBJ whole genome shotgun (WGS) entry which is preliminary data.</text>
</comment>
<organism evidence="1 2">
    <name type="scientific">Flavobacterium pisciphilum</name>
    <dbReference type="NCBI Taxonomy" id="2893755"/>
    <lineage>
        <taxon>Bacteria</taxon>
        <taxon>Pseudomonadati</taxon>
        <taxon>Bacteroidota</taxon>
        <taxon>Flavobacteriia</taxon>
        <taxon>Flavobacteriales</taxon>
        <taxon>Flavobacteriaceae</taxon>
        <taxon>Flavobacterium</taxon>
    </lineage>
</organism>
<dbReference type="Proteomes" id="UP001430919">
    <property type="component" value="Unassembled WGS sequence"/>
</dbReference>
<evidence type="ECO:0000313" key="1">
    <source>
        <dbReference type="EMBL" id="MCC9073279.1"/>
    </source>
</evidence>
<evidence type="ECO:0000313" key="2">
    <source>
        <dbReference type="Proteomes" id="UP001430919"/>
    </source>
</evidence>
<gene>
    <name evidence="1" type="ORF">LNQ49_17005</name>
</gene>
<accession>A0ABS8MWX5</accession>
<sequence>MEGYNKEGDYFKYMKIQMKNFLWFTHTNIDCSARSDFSFDLTPYIEVFIKKELWRKKRYRTEYNFEFEKENLENLKSIKINFHIKASPYSNCHEYELILEKYFPLKKIERLKIISSGISDASRIAVIEAQFKSKKILRRNLKYLEEKNYEKVLDQLDNENHESWEESNKLKSIISEFIQFLTFNLHLNFLTHRYSFSFTDKPNPSGFSLINKNNNYFYETDRMEMLSHYIKYERETDELDSLMRKTSQFWTRDINSIHFFMEALKSNYITSNNFIKLVFTLETFFGQNVSNDYVSLVIPLIISDNISDMKKFREIIRKSFNLRNQIVHGNTLVDFNSSAKPYFNDIRNDELFFELKNVIINIFHFYIKKDLYLKKQNVHINHELIFQLLPRGIY</sequence>